<feature type="compositionally biased region" description="Basic and acidic residues" evidence="1">
    <location>
        <begin position="315"/>
        <end position="325"/>
    </location>
</feature>
<feature type="compositionally biased region" description="Basic and acidic residues" evidence="1">
    <location>
        <begin position="257"/>
        <end position="275"/>
    </location>
</feature>
<dbReference type="KEGG" id="ffu:CLAFUR5_04600"/>
<reference evidence="2" key="2">
    <citation type="journal article" date="2022" name="Microb. Genom.">
        <title>A chromosome-scale genome assembly of the tomato pathogen Cladosporium fulvum reveals a compartmentalized genome architecture and the presence of a dispensable chromosome.</title>
        <authorList>
            <person name="Zaccaron A.Z."/>
            <person name="Chen L.H."/>
            <person name="Samaras A."/>
            <person name="Stergiopoulos I."/>
        </authorList>
    </citation>
    <scope>NUCLEOTIDE SEQUENCE</scope>
    <source>
        <strain evidence="2">Race5_Kim</strain>
    </source>
</reference>
<proteinExistence type="predicted"/>
<evidence type="ECO:0000256" key="1">
    <source>
        <dbReference type="SAM" id="MobiDB-lite"/>
    </source>
</evidence>
<protein>
    <recommendedName>
        <fullName evidence="4">Glycine zipper 2TM domain-containing protein</fullName>
    </recommendedName>
</protein>
<evidence type="ECO:0000313" key="3">
    <source>
        <dbReference type="Proteomes" id="UP000756132"/>
    </source>
</evidence>
<evidence type="ECO:0000313" key="2">
    <source>
        <dbReference type="EMBL" id="UJO16412.1"/>
    </source>
</evidence>
<name>A0A9Q8P7Z5_PASFU</name>
<keyword evidence="3" id="KW-1185">Reference proteome</keyword>
<dbReference type="Proteomes" id="UP000756132">
    <property type="component" value="Chromosome 4"/>
</dbReference>
<feature type="region of interest" description="Disordered" evidence="1">
    <location>
        <begin position="24"/>
        <end position="371"/>
    </location>
</feature>
<organism evidence="2 3">
    <name type="scientific">Passalora fulva</name>
    <name type="common">Tomato leaf mold</name>
    <name type="synonym">Cladosporium fulvum</name>
    <dbReference type="NCBI Taxonomy" id="5499"/>
    <lineage>
        <taxon>Eukaryota</taxon>
        <taxon>Fungi</taxon>
        <taxon>Dikarya</taxon>
        <taxon>Ascomycota</taxon>
        <taxon>Pezizomycotina</taxon>
        <taxon>Dothideomycetes</taxon>
        <taxon>Dothideomycetidae</taxon>
        <taxon>Mycosphaerellales</taxon>
        <taxon>Mycosphaerellaceae</taxon>
        <taxon>Fulvia</taxon>
    </lineage>
</organism>
<dbReference type="RefSeq" id="XP_047760778.1">
    <property type="nucleotide sequence ID" value="XM_047903748.1"/>
</dbReference>
<reference evidence="2" key="1">
    <citation type="submission" date="2021-12" db="EMBL/GenBank/DDBJ databases">
        <authorList>
            <person name="Zaccaron A."/>
            <person name="Stergiopoulos I."/>
        </authorList>
    </citation>
    <scope>NUCLEOTIDE SEQUENCE</scope>
    <source>
        <strain evidence="2">Race5_Kim</strain>
    </source>
</reference>
<dbReference type="EMBL" id="CP090166">
    <property type="protein sequence ID" value="UJO16412.1"/>
    <property type="molecule type" value="Genomic_DNA"/>
</dbReference>
<dbReference type="OrthoDB" id="3647485at2759"/>
<evidence type="ECO:0008006" key="4">
    <source>
        <dbReference type="Google" id="ProtNLM"/>
    </source>
</evidence>
<gene>
    <name evidence="2" type="ORF">CLAFUR5_04600</name>
</gene>
<sequence>MEGVVENSLEAISYLTDKHFDKGWDSYRKHVNGKKVEETYVPYRGPFTDPEKQRKESSETPSHASSSRKRDARRSPADTASRARSKSAVPRSKLITPAAAAATGTAVGATAYTAAPPGSRRRQRNSPPSPEREAYRPGTLQQESEESDRVLREYEQEIDDPKRRAESVLDTTDLNYIKESRRASVVATSILKVKDKDNRRDSAMASGYDDDYRGGGGYARDAPRPRSQPPRSRYYDDDDSDYDERSGRRYKAGSGRGYDDDRDYDRVVEETERYRGPVSSGPLVPMNRPLPAREESYRSGTEGPYGAGTVAQYGRRSDGALDRQESYVSRRTKGSRGRDRSYSRSPSRSRSRSGERGGGIQDKIQGAFDTSGRGLGVGIAGAVIGGLAGREFGQKHRQRDIILGAIVGGLGANAAENQWREYKNKKERNLEVDEERWEQKFDGRDYGRSRSNVR</sequence>
<dbReference type="AlphaFoldDB" id="A0A9Q8P7Z5"/>
<dbReference type="GeneID" id="71984478"/>
<feature type="compositionally biased region" description="Basic and acidic residues" evidence="1">
    <location>
        <begin position="147"/>
        <end position="167"/>
    </location>
</feature>
<accession>A0A9Q8P7Z5</accession>
<feature type="compositionally biased region" description="Low complexity" evidence="1">
    <location>
        <begin position="96"/>
        <end position="118"/>
    </location>
</feature>
<feature type="compositionally biased region" description="Basic and acidic residues" evidence="1">
    <location>
        <begin position="24"/>
        <end position="38"/>
    </location>
</feature>
<feature type="compositionally biased region" description="Basic and acidic residues" evidence="1">
    <location>
        <begin position="192"/>
        <end position="202"/>
    </location>
</feature>
<feature type="compositionally biased region" description="Basic and acidic residues" evidence="1">
    <location>
        <begin position="49"/>
        <end position="58"/>
    </location>
</feature>